<sequence length="318" mass="35272">MLPRPLLTETFGLTYRKIPVVAIGKDIYCDTSLIIEALEHFFPAKEGWGSVYPPIQGWDYRGLARGFASFWIDRPFFRTTTGLIPPSVWTSPFGADRGQLIGHPLDPTKLAAKIPQNLGAFETHLSLLEPTLSSTNQWLFPTETPSLADVAFYYQLKWGTDIAKGKGVYNLTGGSVDEEGQDVAQVVFNENRYPGVWRWVHRFEAHVASLPDLQTEIKPEDSTWKSAIREFQEKRGLGLVPTASTPNGELDEKRGLVEGALISVVPDDTGRGNPTVGRLVQVGVEEVVIRPEEKGEVNVDVHFPRVGFVVKKVEGSKS</sequence>
<protein>
    <recommendedName>
        <fullName evidence="1">DUF7962 domain-containing protein</fullName>
    </recommendedName>
</protein>
<dbReference type="Gene3D" id="3.40.30.110">
    <property type="match status" value="2"/>
</dbReference>
<evidence type="ECO:0000313" key="3">
    <source>
        <dbReference type="Proteomes" id="UP001521785"/>
    </source>
</evidence>
<feature type="domain" description="DUF7962" evidence="1">
    <location>
        <begin position="91"/>
        <end position="162"/>
    </location>
</feature>
<dbReference type="InterPro" id="IPR058268">
    <property type="entry name" value="DUF7962"/>
</dbReference>
<dbReference type="Gene3D" id="1.20.1050.10">
    <property type="match status" value="1"/>
</dbReference>
<evidence type="ECO:0000313" key="2">
    <source>
        <dbReference type="EMBL" id="KAL1600839.1"/>
    </source>
</evidence>
<proteinExistence type="predicted"/>
<organism evidence="2 3">
    <name type="scientific">Paraconiothyrium brasiliense</name>
    <dbReference type="NCBI Taxonomy" id="300254"/>
    <lineage>
        <taxon>Eukaryota</taxon>
        <taxon>Fungi</taxon>
        <taxon>Dikarya</taxon>
        <taxon>Ascomycota</taxon>
        <taxon>Pezizomycotina</taxon>
        <taxon>Dothideomycetes</taxon>
        <taxon>Pleosporomycetidae</taxon>
        <taxon>Pleosporales</taxon>
        <taxon>Massarineae</taxon>
        <taxon>Didymosphaeriaceae</taxon>
        <taxon>Paraconiothyrium</taxon>
    </lineage>
</organism>
<dbReference type="Proteomes" id="UP001521785">
    <property type="component" value="Unassembled WGS sequence"/>
</dbReference>
<dbReference type="InterPro" id="IPR036282">
    <property type="entry name" value="Glutathione-S-Trfase_C_sf"/>
</dbReference>
<keyword evidence="3" id="KW-1185">Reference proteome</keyword>
<dbReference type="Pfam" id="PF25907">
    <property type="entry name" value="DUF7962"/>
    <property type="match status" value="1"/>
</dbReference>
<reference evidence="2 3" key="1">
    <citation type="submission" date="2024-02" db="EMBL/GenBank/DDBJ databases">
        <title>De novo assembly and annotation of 12 fungi associated with fruit tree decline syndrome in Ontario, Canada.</title>
        <authorList>
            <person name="Sulman M."/>
            <person name="Ellouze W."/>
            <person name="Ilyukhin E."/>
        </authorList>
    </citation>
    <scope>NUCLEOTIDE SEQUENCE [LARGE SCALE GENOMIC DNA]</scope>
    <source>
        <strain evidence="2 3">M42-189</strain>
    </source>
</reference>
<comment type="caution">
    <text evidence="2">The sequence shown here is derived from an EMBL/GenBank/DDBJ whole genome shotgun (WGS) entry which is preliminary data.</text>
</comment>
<name>A0ABR3R9K0_9PLEO</name>
<dbReference type="EMBL" id="JAKJXO020000009">
    <property type="protein sequence ID" value="KAL1600839.1"/>
    <property type="molecule type" value="Genomic_DNA"/>
</dbReference>
<dbReference type="SUPFAM" id="SSF47616">
    <property type="entry name" value="GST C-terminal domain-like"/>
    <property type="match status" value="1"/>
</dbReference>
<evidence type="ECO:0000259" key="1">
    <source>
        <dbReference type="Pfam" id="PF25907"/>
    </source>
</evidence>
<accession>A0ABR3R9K0</accession>
<gene>
    <name evidence="2" type="ORF">SLS60_007227</name>
</gene>